<protein>
    <recommendedName>
        <fullName evidence="1">ESAT-6-like protein</fullName>
    </recommendedName>
</protein>
<accession>A0A1Y5P1D9</accession>
<dbReference type="EMBL" id="FLQR01000001">
    <property type="protein sequence ID" value="SBS69901.1"/>
    <property type="molecule type" value="Genomic_DNA"/>
</dbReference>
<dbReference type="InterPro" id="IPR036689">
    <property type="entry name" value="ESAT-6-like_sf"/>
</dbReference>
<reference evidence="2" key="1">
    <citation type="submission" date="2016-03" db="EMBL/GenBank/DDBJ databases">
        <authorList>
            <person name="Ploux O."/>
        </authorList>
    </citation>
    <scope>NUCLEOTIDE SEQUENCE</scope>
    <source>
        <strain evidence="2">UC1</strain>
    </source>
</reference>
<dbReference type="NCBIfam" id="TIGR03930">
    <property type="entry name" value="WXG100_ESAT6"/>
    <property type="match status" value="1"/>
</dbReference>
<dbReference type="Gene3D" id="1.10.287.1060">
    <property type="entry name" value="ESAT-6-like"/>
    <property type="match status" value="1"/>
</dbReference>
<dbReference type="SUPFAM" id="SSF140453">
    <property type="entry name" value="EsxAB dimer-like"/>
    <property type="match status" value="1"/>
</dbReference>
<dbReference type="AlphaFoldDB" id="A0A1Y5P1D9"/>
<sequence>MAVFSVDSDAVLTATSAVRATSDRLQGETAAMLAQLTQLQGSWTGAASVAFQGVVERWRAAQRDLDAALADINAALASAGVQYAETESAAAGLFR</sequence>
<organism evidence="2">
    <name type="scientific">uncultured Microbacterium sp</name>
    <dbReference type="NCBI Taxonomy" id="191216"/>
    <lineage>
        <taxon>Bacteria</taxon>
        <taxon>Bacillati</taxon>
        <taxon>Actinomycetota</taxon>
        <taxon>Actinomycetes</taxon>
        <taxon>Micrococcales</taxon>
        <taxon>Microbacteriaceae</taxon>
        <taxon>Microbacterium</taxon>
        <taxon>environmental samples</taxon>
    </lineage>
</organism>
<dbReference type="RefSeq" id="WP_295572259.1">
    <property type="nucleotide sequence ID" value="NZ_FLQR01000001.1"/>
</dbReference>
<name>A0A1Y5P1D9_9MICO</name>
<dbReference type="Pfam" id="PF06013">
    <property type="entry name" value="WXG100"/>
    <property type="match status" value="1"/>
</dbReference>
<dbReference type="InterPro" id="IPR010310">
    <property type="entry name" value="T7SS_ESAT-6-like"/>
</dbReference>
<gene>
    <name evidence="2" type="ORF">MIPYR_10082</name>
</gene>
<evidence type="ECO:0000313" key="2">
    <source>
        <dbReference type="EMBL" id="SBS69901.1"/>
    </source>
</evidence>
<proteinExistence type="inferred from homology"/>
<comment type="similarity">
    <text evidence="1">Belongs to the WXG100 family.</text>
</comment>
<evidence type="ECO:0000256" key="1">
    <source>
        <dbReference type="RuleBase" id="RU362001"/>
    </source>
</evidence>